<name>A0ABQ9L7G3_HEVBR</name>
<dbReference type="EMBL" id="JARPOI010000014">
    <property type="protein sequence ID" value="KAJ9160283.1"/>
    <property type="molecule type" value="Genomic_DNA"/>
</dbReference>
<sequence>MARPANMVAPWPSILHVHFFFLFSISILSLRPEICLSYNLVNETDRISLLEFKAKIAADPYGILSSWNDSVNFCKWQGVICGRKHHRVTSLNLHGLSLSGTISSYAGNLTFLRVMNLADNGLVGKIPAELGSLKKLVTLFLGPNNLTGKIPHSVGNLSSLQRFYVSYNHMEGNIPNELGQITSLTVLALGPNNLVGSIPSNLYNMSSITVLSVSQNQLHGKLPANIGLTLPNLQIFGIGMNQFSVSIPLSMTNASYLEIVDISANSFTGQVPINLGDLKGLQRLNLELNFLGNNSSKDLAFITSLSNCSNLQALSLADNNFGDVLPSTIVNISTLGDLSLGRNQISGRFTCWHITVAIIFILAKPAFSRKKREIYSLLQVNMIDLPELLVSALGQHKTLLLFL</sequence>
<organism evidence="5 6">
    <name type="scientific">Hevea brasiliensis</name>
    <name type="common">Para rubber tree</name>
    <name type="synonym">Siphonia brasiliensis</name>
    <dbReference type="NCBI Taxonomy" id="3981"/>
    <lineage>
        <taxon>Eukaryota</taxon>
        <taxon>Viridiplantae</taxon>
        <taxon>Streptophyta</taxon>
        <taxon>Embryophyta</taxon>
        <taxon>Tracheophyta</taxon>
        <taxon>Spermatophyta</taxon>
        <taxon>Magnoliopsida</taxon>
        <taxon>eudicotyledons</taxon>
        <taxon>Gunneridae</taxon>
        <taxon>Pentapetalae</taxon>
        <taxon>rosids</taxon>
        <taxon>fabids</taxon>
        <taxon>Malpighiales</taxon>
        <taxon>Euphorbiaceae</taxon>
        <taxon>Crotonoideae</taxon>
        <taxon>Micrandreae</taxon>
        <taxon>Hevea</taxon>
    </lineage>
</organism>
<keyword evidence="6" id="KW-1185">Reference proteome</keyword>
<dbReference type="Proteomes" id="UP001174677">
    <property type="component" value="Chromosome 14"/>
</dbReference>
<evidence type="ECO:0000256" key="1">
    <source>
        <dbReference type="ARBA" id="ARBA00022614"/>
    </source>
</evidence>
<gene>
    <name evidence="5" type="ORF">P3X46_025697</name>
</gene>
<evidence type="ECO:0000313" key="5">
    <source>
        <dbReference type="EMBL" id="KAJ9160283.1"/>
    </source>
</evidence>
<proteinExistence type="predicted"/>
<evidence type="ECO:0000256" key="3">
    <source>
        <dbReference type="SAM" id="SignalP"/>
    </source>
</evidence>
<dbReference type="Gene3D" id="3.80.10.10">
    <property type="entry name" value="Ribonuclease Inhibitor"/>
    <property type="match status" value="2"/>
</dbReference>
<evidence type="ECO:0000259" key="4">
    <source>
        <dbReference type="Pfam" id="PF08263"/>
    </source>
</evidence>
<dbReference type="InterPro" id="IPR032675">
    <property type="entry name" value="LRR_dom_sf"/>
</dbReference>
<dbReference type="InterPro" id="IPR001611">
    <property type="entry name" value="Leu-rich_rpt"/>
</dbReference>
<keyword evidence="3" id="KW-0732">Signal</keyword>
<dbReference type="Pfam" id="PF00560">
    <property type="entry name" value="LRR_1"/>
    <property type="match status" value="2"/>
</dbReference>
<feature type="chain" id="PRO_5045671706" description="Leucine-rich repeat-containing N-terminal plant-type domain-containing protein" evidence="3">
    <location>
        <begin position="38"/>
        <end position="403"/>
    </location>
</feature>
<reference evidence="5" key="1">
    <citation type="journal article" date="2023" name="Plant Biotechnol. J.">
        <title>Chromosome-level wild Hevea brasiliensis genome provides new tools for genomic-assisted breeding and valuable loci to elevate rubber yield.</title>
        <authorList>
            <person name="Cheng H."/>
            <person name="Song X."/>
            <person name="Hu Y."/>
            <person name="Wu T."/>
            <person name="Yang Q."/>
            <person name="An Z."/>
            <person name="Feng S."/>
            <person name="Deng Z."/>
            <person name="Wu W."/>
            <person name="Zeng X."/>
            <person name="Tu M."/>
            <person name="Wang X."/>
            <person name="Huang H."/>
        </authorList>
    </citation>
    <scope>NUCLEOTIDE SEQUENCE</scope>
    <source>
        <strain evidence="5">MT/VB/25A 57/8</strain>
    </source>
</reference>
<dbReference type="PANTHER" id="PTHR48065">
    <property type="entry name" value="OS10G0469600 PROTEIN"/>
    <property type="match status" value="1"/>
</dbReference>
<dbReference type="InterPro" id="IPR013210">
    <property type="entry name" value="LRR_N_plant-typ"/>
</dbReference>
<dbReference type="PANTHER" id="PTHR48065:SF69">
    <property type="entry name" value="OS07G0466500 PROTEIN"/>
    <property type="match status" value="1"/>
</dbReference>
<feature type="signal peptide" evidence="3">
    <location>
        <begin position="1"/>
        <end position="37"/>
    </location>
</feature>
<keyword evidence="1" id="KW-0433">Leucine-rich repeat</keyword>
<evidence type="ECO:0000313" key="6">
    <source>
        <dbReference type="Proteomes" id="UP001174677"/>
    </source>
</evidence>
<protein>
    <recommendedName>
        <fullName evidence="4">Leucine-rich repeat-containing N-terminal plant-type domain-containing protein</fullName>
    </recommendedName>
</protein>
<evidence type="ECO:0000256" key="2">
    <source>
        <dbReference type="ARBA" id="ARBA00022737"/>
    </source>
</evidence>
<dbReference type="Pfam" id="PF08263">
    <property type="entry name" value="LRRNT_2"/>
    <property type="match status" value="1"/>
</dbReference>
<dbReference type="SUPFAM" id="SSF52047">
    <property type="entry name" value="RNI-like"/>
    <property type="match status" value="1"/>
</dbReference>
<dbReference type="SUPFAM" id="SSF52058">
    <property type="entry name" value="L domain-like"/>
    <property type="match status" value="1"/>
</dbReference>
<feature type="domain" description="Leucine-rich repeat-containing N-terminal plant-type" evidence="4">
    <location>
        <begin position="43"/>
        <end position="81"/>
    </location>
</feature>
<comment type="caution">
    <text evidence="5">The sequence shown here is derived from an EMBL/GenBank/DDBJ whole genome shotgun (WGS) entry which is preliminary data.</text>
</comment>
<accession>A0ABQ9L7G3</accession>
<keyword evidence="2" id="KW-0677">Repeat</keyword>